<name>A0A0A7EL21_9GAMM</name>
<gene>
    <name evidence="14" type="ORF">OM33_20375</name>
</gene>
<keyword evidence="5" id="KW-0964">Secreted</keyword>
<dbReference type="RefSeq" id="WP_040136341.1">
    <property type="nucleotide sequence ID" value="NZ_CP009889.1"/>
</dbReference>
<dbReference type="SUPFAM" id="SSF56436">
    <property type="entry name" value="C-type lectin-like"/>
    <property type="match status" value="1"/>
</dbReference>
<sequence>MKKLFALMLIGQAGLTHANSSVIYLDQIQYEALGEGVCSAQNRLITKSEAEIYRNDIVKKMGKWQITGLDDGWVIMGPGYSGEIKRGTASNSWCYPKNPMTEIPTLSAINVTPGSQSQIEWQLVNQKEAFIKPLSYLAHYMGFAWVGGNRSSYVGEDMEVTRAGDGWNIRGYNGGSCSGYRCGEKSTINVSNFEYVMDTDSYKITGDVIATEKELIRTVSVPAINNTSADQMSVVTIEYDTSTNWSKTNDYSISESVTLSNTWKSPSVTGGSDTSLSVTISANQAWGESNGGSESERVVVQARTNVPPFTRLNAKVDLFKSSISYPYEFDTDITYDLTINGFMRWSGNGLLTHPDNRPNETANFVIGRWAGQEKSIPYQWEHRNIPGENKKWDWPWMIEQTSLTTMQYWLSRVLRPKKTTLTGHFYAQSQFAGNVYFGDEAPLNNGARTFNTSRAYDARTHQALLKQQLEEAGFTNVVVKIEMKDI</sequence>
<dbReference type="InterPro" id="IPR016187">
    <property type="entry name" value="CTDL_fold"/>
</dbReference>
<keyword evidence="10" id="KW-0472">Membrane</keyword>
<evidence type="ECO:0000256" key="9">
    <source>
        <dbReference type="ARBA" id="ARBA00023026"/>
    </source>
</evidence>
<dbReference type="InterPro" id="IPR005138">
    <property type="entry name" value="APT_dom"/>
</dbReference>
<dbReference type="Gene3D" id="3.30.412.10">
    <property type="entry name" value="Proaerolysin, chain A, domain 2"/>
    <property type="match status" value="1"/>
</dbReference>
<dbReference type="PRINTS" id="PR00754">
    <property type="entry name" value="AEROLYSIN"/>
</dbReference>
<protein>
    <submittedName>
        <fullName evidence="14">Aerolysin</fullName>
    </submittedName>
</protein>
<dbReference type="OrthoDB" id="5579173at2"/>
<dbReference type="SMR" id="A0A0A7EL21"/>
<evidence type="ECO:0000256" key="10">
    <source>
        <dbReference type="ARBA" id="ARBA00023136"/>
    </source>
</evidence>
<dbReference type="Proteomes" id="UP000030341">
    <property type="component" value="Chromosome 2"/>
</dbReference>
<dbReference type="SMART" id="SM00999">
    <property type="entry name" value="Aerolysin"/>
    <property type="match status" value="1"/>
</dbReference>
<evidence type="ECO:0000313" key="14">
    <source>
        <dbReference type="EMBL" id="AIY67390.1"/>
    </source>
</evidence>
<dbReference type="GO" id="GO:0005576">
    <property type="term" value="C:extracellular region"/>
    <property type="evidence" value="ECO:0007669"/>
    <property type="project" value="UniProtKB-SubCell"/>
</dbReference>
<evidence type="ECO:0000313" key="15">
    <source>
        <dbReference type="Proteomes" id="UP000030341"/>
    </source>
</evidence>
<proteinExistence type="inferred from homology"/>
<evidence type="ECO:0000259" key="13">
    <source>
        <dbReference type="SMART" id="SM00999"/>
    </source>
</evidence>
<keyword evidence="7 12" id="KW-0732">Signal</keyword>
<feature type="domain" description="Aerolysin-like C-terminal" evidence="13">
    <location>
        <begin position="114"/>
        <end position="463"/>
    </location>
</feature>
<comment type="subcellular location">
    <subcellularLocation>
        <location evidence="1">Host cell membrane</location>
    </subcellularLocation>
    <subcellularLocation>
        <location evidence="2">Secreted</location>
    </subcellularLocation>
</comment>
<dbReference type="EMBL" id="CP009889">
    <property type="protein sequence ID" value="AIY67390.1"/>
    <property type="molecule type" value="Genomic_DNA"/>
</dbReference>
<evidence type="ECO:0000256" key="11">
    <source>
        <dbReference type="ARBA" id="ARBA00023157"/>
    </source>
</evidence>
<evidence type="ECO:0000256" key="12">
    <source>
        <dbReference type="SAM" id="SignalP"/>
    </source>
</evidence>
<evidence type="ECO:0000256" key="3">
    <source>
        <dbReference type="ARBA" id="ARBA00009831"/>
    </source>
</evidence>
<keyword evidence="9" id="KW-0843">Virulence</keyword>
<dbReference type="Gene3D" id="2.170.15.10">
    <property type="entry name" value="Proaerolysin, chain A, domain 3"/>
    <property type="match status" value="1"/>
</dbReference>
<dbReference type="SUPFAM" id="SSF56973">
    <property type="entry name" value="Aerolisin/ETX pore-forming domain"/>
    <property type="match status" value="1"/>
</dbReference>
<evidence type="ECO:0000256" key="2">
    <source>
        <dbReference type="ARBA" id="ARBA00004613"/>
    </source>
</evidence>
<accession>A0A0A7EL21</accession>
<evidence type="ECO:0000256" key="7">
    <source>
        <dbReference type="ARBA" id="ARBA00022729"/>
    </source>
</evidence>
<evidence type="ECO:0000256" key="5">
    <source>
        <dbReference type="ARBA" id="ARBA00022525"/>
    </source>
</evidence>
<dbReference type="Pfam" id="PF03440">
    <property type="entry name" value="APT"/>
    <property type="match status" value="1"/>
</dbReference>
<dbReference type="InterPro" id="IPR055267">
    <property type="entry name" value="Aerolysin-like_C"/>
</dbReference>
<feature type="chain" id="PRO_5002039226" evidence="12">
    <location>
        <begin position="19"/>
        <end position="486"/>
    </location>
</feature>
<organism evidence="14 15">
    <name type="scientific">Pseudoalteromonas piratica</name>
    <dbReference type="NCBI Taxonomy" id="1348114"/>
    <lineage>
        <taxon>Bacteria</taxon>
        <taxon>Pseudomonadati</taxon>
        <taxon>Pseudomonadota</taxon>
        <taxon>Gammaproteobacteria</taxon>
        <taxon>Alteromonadales</taxon>
        <taxon>Pseudoalteromonadaceae</taxon>
        <taxon>Pseudoalteromonas</taxon>
    </lineage>
</organism>
<keyword evidence="15" id="KW-1185">Reference proteome</keyword>
<dbReference type="InterPro" id="IPR005830">
    <property type="entry name" value="Aerolysn"/>
</dbReference>
<evidence type="ECO:0000256" key="4">
    <source>
        <dbReference type="ARBA" id="ARBA00022511"/>
    </source>
</evidence>
<dbReference type="KEGG" id="pseo:OM33_20375"/>
<dbReference type="AlphaFoldDB" id="A0A0A7EL21"/>
<dbReference type="HOGENOM" id="CLU_043241_0_0_6"/>
<keyword evidence="6" id="KW-0800">Toxin</keyword>
<comment type="similarity">
    <text evidence="3">Belongs to the aerolysin family.</text>
</comment>
<dbReference type="Gene3D" id="3.10.40.10">
    <property type="entry name" value="Aerolysin/Pertussis toxin (APT), N-terminal domain"/>
    <property type="match status" value="1"/>
</dbReference>
<evidence type="ECO:0000256" key="6">
    <source>
        <dbReference type="ARBA" id="ARBA00022656"/>
    </source>
</evidence>
<reference evidence="14 15" key="1">
    <citation type="submission" date="2014-11" db="EMBL/GenBank/DDBJ databases">
        <title>Complete Genome Sequence of Pseudoalteromonas sp. Strain OCN003 Isolated from Kaneohe Bay, Oahu, Hawaii.</title>
        <authorList>
            <person name="Beurmann S."/>
            <person name="Videau P."/>
            <person name="Ushijima B."/>
            <person name="Smith A.M."/>
            <person name="Aeby G.S."/>
            <person name="Callahan S.M."/>
            <person name="Belcaid M."/>
        </authorList>
    </citation>
    <scope>NUCLEOTIDE SEQUENCE [LARGE SCALE GENOMIC DNA]</scope>
    <source>
        <strain evidence="14 15">OCN003</strain>
    </source>
</reference>
<evidence type="ECO:0000256" key="8">
    <source>
        <dbReference type="ARBA" id="ARBA00022870"/>
    </source>
</evidence>
<keyword evidence="11" id="KW-1015">Disulfide bond</keyword>
<dbReference type="CDD" id="cd20218">
    <property type="entry name" value="PFM_aerolysin"/>
    <property type="match status" value="1"/>
</dbReference>
<dbReference type="eggNOG" id="ENOG502ZAGC">
    <property type="taxonomic scope" value="Bacteria"/>
</dbReference>
<dbReference type="Pfam" id="PF01117">
    <property type="entry name" value="Aerolysin"/>
    <property type="match status" value="1"/>
</dbReference>
<evidence type="ECO:0000256" key="1">
    <source>
        <dbReference type="ARBA" id="ARBA00004165"/>
    </source>
</evidence>
<feature type="signal peptide" evidence="12">
    <location>
        <begin position="1"/>
        <end position="18"/>
    </location>
</feature>
<dbReference type="GO" id="GO:0090729">
    <property type="term" value="F:toxin activity"/>
    <property type="evidence" value="ECO:0007669"/>
    <property type="project" value="UniProtKB-KW"/>
</dbReference>
<dbReference type="InterPro" id="IPR037015">
    <property type="entry name" value="APT_N_sf"/>
</dbReference>
<dbReference type="GO" id="GO:0020002">
    <property type="term" value="C:host cell plasma membrane"/>
    <property type="evidence" value="ECO:0007669"/>
    <property type="project" value="UniProtKB-SubCell"/>
</dbReference>
<keyword evidence="4" id="KW-1032">Host cell membrane</keyword>
<keyword evidence="8" id="KW-1043">Host membrane</keyword>